<dbReference type="PROSITE" id="PS51340">
    <property type="entry name" value="MOSC"/>
    <property type="match status" value="1"/>
</dbReference>
<dbReference type="Pfam" id="PF03475">
    <property type="entry name" value="YiiM_3-alpha"/>
    <property type="match status" value="1"/>
</dbReference>
<reference evidence="2" key="1">
    <citation type="submission" date="2020-01" db="EMBL/GenBank/DDBJ databases">
        <authorList>
            <person name="Rat A."/>
        </authorList>
    </citation>
    <scope>NUCLEOTIDE SEQUENCE</scope>
    <source>
        <strain evidence="2">LMG 31231</strain>
    </source>
</reference>
<evidence type="ECO:0000313" key="3">
    <source>
        <dbReference type="Proteomes" id="UP001138751"/>
    </source>
</evidence>
<dbReference type="InterPro" id="IPR011037">
    <property type="entry name" value="Pyrv_Knase-like_insert_dom_sf"/>
</dbReference>
<name>A0A9X9WWR5_9PROT</name>
<dbReference type="PANTHER" id="PTHR30212:SF2">
    <property type="entry name" value="PROTEIN YIIM"/>
    <property type="match status" value="1"/>
</dbReference>
<protein>
    <submittedName>
        <fullName evidence="2">MOSC domain-containing protein</fullName>
    </submittedName>
</protein>
<dbReference type="AlphaFoldDB" id="A0A9X9WWR5"/>
<dbReference type="EMBL" id="JAAEDM010000022">
    <property type="protein sequence ID" value="MBR0671594.1"/>
    <property type="molecule type" value="Genomic_DNA"/>
</dbReference>
<dbReference type="GO" id="GO:0003824">
    <property type="term" value="F:catalytic activity"/>
    <property type="evidence" value="ECO:0007669"/>
    <property type="project" value="InterPro"/>
</dbReference>
<gene>
    <name evidence="2" type="ORF">GXW76_10460</name>
</gene>
<dbReference type="RefSeq" id="WP_211861969.1">
    <property type="nucleotide sequence ID" value="NZ_JAAEDM010000022.1"/>
</dbReference>
<comment type="caution">
    <text evidence="2">The sequence shown here is derived from an EMBL/GenBank/DDBJ whole genome shotgun (WGS) entry which is preliminary data.</text>
</comment>
<keyword evidence="3" id="KW-1185">Reference proteome</keyword>
<dbReference type="PANTHER" id="PTHR30212">
    <property type="entry name" value="PROTEIN YIIM"/>
    <property type="match status" value="1"/>
</dbReference>
<accession>A0A9X9WWR5</accession>
<dbReference type="InterPro" id="IPR005163">
    <property type="entry name" value="Tri_helical_YiiM-like"/>
</dbReference>
<dbReference type="GO" id="GO:0030170">
    <property type="term" value="F:pyridoxal phosphate binding"/>
    <property type="evidence" value="ECO:0007669"/>
    <property type="project" value="InterPro"/>
</dbReference>
<dbReference type="InterPro" id="IPR052353">
    <property type="entry name" value="Benzoxazolinone_Detox_Enz"/>
</dbReference>
<dbReference type="Proteomes" id="UP001138751">
    <property type="component" value="Unassembled WGS sequence"/>
</dbReference>
<reference evidence="2" key="2">
    <citation type="journal article" date="2021" name="Syst. Appl. Microbiol.">
        <title>Roseomonas hellenica sp. nov., isolated from roots of wild-growing Alkanna tinctoria.</title>
        <authorList>
            <person name="Rat A."/>
            <person name="Naranjo H.D."/>
            <person name="Lebbe L."/>
            <person name="Cnockaert M."/>
            <person name="Krigas N."/>
            <person name="Grigoriadou K."/>
            <person name="Maloupa E."/>
            <person name="Willems A."/>
        </authorList>
    </citation>
    <scope>NUCLEOTIDE SEQUENCE</scope>
    <source>
        <strain evidence="2">LMG 31231</strain>
    </source>
</reference>
<dbReference type="Gene3D" id="2.40.33.20">
    <property type="entry name" value="PK beta-barrel domain-like"/>
    <property type="match status" value="1"/>
</dbReference>
<dbReference type="GO" id="GO:0030151">
    <property type="term" value="F:molybdenum ion binding"/>
    <property type="evidence" value="ECO:0007669"/>
    <property type="project" value="InterPro"/>
</dbReference>
<feature type="domain" description="MOSC" evidence="1">
    <location>
        <begin position="32"/>
        <end position="173"/>
    </location>
</feature>
<dbReference type="SUPFAM" id="SSF50800">
    <property type="entry name" value="PK beta-barrel domain-like"/>
    <property type="match status" value="1"/>
</dbReference>
<organism evidence="2 3">
    <name type="scientific">Neoroseomonas soli</name>
    <dbReference type="NCBI Taxonomy" id="1081025"/>
    <lineage>
        <taxon>Bacteria</taxon>
        <taxon>Pseudomonadati</taxon>
        <taxon>Pseudomonadota</taxon>
        <taxon>Alphaproteobacteria</taxon>
        <taxon>Acetobacterales</taxon>
        <taxon>Acetobacteraceae</taxon>
        <taxon>Neoroseomonas</taxon>
    </lineage>
</organism>
<dbReference type="InterPro" id="IPR005302">
    <property type="entry name" value="MoCF_Sase_C"/>
</dbReference>
<evidence type="ECO:0000259" key="1">
    <source>
        <dbReference type="PROSITE" id="PS51340"/>
    </source>
</evidence>
<proteinExistence type="predicted"/>
<sequence>MRAGGAPGVAAVLTGRALPYARPGARSAIAKHPRGGAVAVGLLGLDGDEQGDPRHHGGPEKAVHLYALDHYPVWRAALSGQPPALAVLAAPGAFGENLAVTGLDEETVCLGDAWRLGTAVLEVSQARQPCWKLDHRFGVPGMARLVQESGRTGWYCRVVVPGEIAADDVPRLERRPQPGWPLARLLRLLYRDTLDRSALAEAAALPELAEGWRRLLARRLERGDVEDWRARLDGR</sequence>
<evidence type="ECO:0000313" key="2">
    <source>
        <dbReference type="EMBL" id="MBR0671594.1"/>
    </source>
</evidence>
<dbReference type="Pfam" id="PF03473">
    <property type="entry name" value="MOSC"/>
    <property type="match status" value="1"/>
</dbReference>